<dbReference type="AlphaFoldDB" id="A0ABD4T103"/>
<feature type="chain" id="PRO_5044756614" evidence="5">
    <location>
        <begin position="21"/>
        <end position="256"/>
    </location>
</feature>
<keyword evidence="4" id="KW-0500">Molybdenum</keyword>
<organism evidence="6 7">
    <name type="scientific">Lyngbya confervoides BDU141951</name>
    <dbReference type="NCBI Taxonomy" id="1574623"/>
    <lineage>
        <taxon>Bacteria</taxon>
        <taxon>Bacillati</taxon>
        <taxon>Cyanobacteriota</taxon>
        <taxon>Cyanophyceae</taxon>
        <taxon>Oscillatoriophycideae</taxon>
        <taxon>Oscillatoriales</taxon>
        <taxon>Microcoleaceae</taxon>
        <taxon>Lyngbya</taxon>
    </lineage>
</organism>
<feature type="binding site" evidence="4">
    <location>
        <position position="165"/>
    </location>
    <ligand>
        <name>molybdate</name>
        <dbReference type="ChEBI" id="CHEBI:36264"/>
    </ligand>
</feature>
<sequence length="256" mass="27632">MFRLWLFLAGLLLVWGCQHPQTDALTIATAANMQFAMADLTQAFTQTAGINCKTILGSSGKLTAQIQSGAPFDLFVSADLNSPQVLDRDGFTLAPPQVYAYGKLVLWTTVPNLQPSLVALTEDRVRRIAIANPRTAPYGAAALAVLNHHKIYDGVKQKLVRGESIAQVNQFIQSQAADMGFTAKAVVLSSQLQGQGQWVDLDPQSYEAIAQAVVVLKAAASTGSGDRSLEAQKFVEFLFSDSGQTILRRYGYQPGP</sequence>
<evidence type="ECO:0000256" key="1">
    <source>
        <dbReference type="ARBA" id="ARBA00009175"/>
    </source>
</evidence>
<evidence type="ECO:0000256" key="5">
    <source>
        <dbReference type="SAM" id="SignalP"/>
    </source>
</evidence>
<accession>A0ABD4T103</accession>
<comment type="similarity">
    <text evidence="1">Belongs to the bacterial solute-binding protein ModA family.</text>
</comment>
<name>A0ABD4T103_9CYAN</name>
<dbReference type="PIRSF" id="PIRSF004846">
    <property type="entry name" value="ModA"/>
    <property type="match status" value="1"/>
</dbReference>
<evidence type="ECO:0000256" key="4">
    <source>
        <dbReference type="PIRSR" id="PIRSR004846-1"/>
    </source>
</evidence>
<evidence type="ECO:0000256" key="2">
    <source>
        <dbReference type="ARBA" id="ARBA00022723"/>
    </source>
</evidence>
<proteinExistence type="inferred from homology"/>
<dbReference type="PANTHER" id="PTHR30632">
    <property type="entry name" value="MOLYBDATE-BINDING PERIPLASMIC PROTEIN"/>
    <property type="match status" value="1"/>
</dbReference>
<feature type="signal peptide" evidence="5">
    <location>
        <begin position="1"/>
        <end position="20"/>
    </location>
</feature>
<dbReference type="InterPro" id="IPR005950">
    <property type="entry name" value="ModA"/>
</dbReference>
<evidence type="ECO:0000256" key="3">
    <source>
        <dbReference type="ARBA" id="ARBA00022729"/>
    </source>
</evidence>
<dbReference type="InterPro" id="IPR050682">
    <property type="entry name" value="ModA/WtpA"/>
</dbReference>
<keyword evidence="2 4" id="KW-0479">Metal-binding</keyword>
<dbReference type="CDD" id="cd13539">
    <property type="entry name" value="PBP2_AvModA"/>
    <property type="match status" value="1"/>
</dbReference>
<dbReference type="SUPFAM" id="SSF53850">
    <property type="entry name" value="Periplasmic binding protein-like II"/>
    <property type="match status" value="1"/>
</dbReference>
<dbReference type="Gene3D" id="3.40.190.10">
    <property type="entry name" value="Periplasmic binding protein-like II"/>
    <property type="match status" value="2"/>
</dbReference>
<evidence type="ECO:0000313" key="7">
    <source>
        <dbReference type="Proteomes" id="UP000031561"/>
    </source>
</evidence>
<dbReference type="NCBIfam" id="TIGR01256">
    <property type="entry name" value="modA"/>
    <property type="match status" value="1"/>
</dbReference>
<dbReference type="Pfam" id="PF13531">
    <property type="entry name" value="SBP_bac_11"/>
    <property type="match status" value="1"/>
</dbReference>
<keyword evidence="3 5" id="KW-0732">Signal</keyword>
<dbReference type="InterPro" id="IPR044084">
    <property type="entry name" value="AvModA-like_subst-bd"/>
</dbReference>
<gene>
    <name evidence="6" type="primary">modA</name>
    <name evidence="6" type="ORF">QQ91_0006010</name>
</gene>
<keyword evidence="7" id="KW-1185">Reference proteome</keyword>
<comment type="caution">
    <text evidence="6">The sequence shown here is derived from an EMBL/GenBank/DDBJ whole genome shotgun (WGS) entry which is preliminary data.</text>
</comment>
<dbReference type="PANTHER" id="PTHR30632:SF14">
    <property type="entry name" value="TUNGSTATE_MOLYBDATE_CHROMATE-BINDING PROTEIN MODA"/>
    <property type="match status" value="1"/>
</dbReference>
<evidence type="ECO:0000313" key="6">
    <source>
        <dbReference type="EMBL" id="MCM1982382.1"/>
    </source>
</evidence>
<feature type="binding site" evidence="4">
    <location>
        <position position="59"/>
    </location>
    <ligand>
        <name>molybdate</name>
        <dbReference type="ChEBI" id="CHEBI:36264"/>
    </ligand>
</feature>
<dbReference type="Proteomes" id="UP000031561">
    <property type="component" value="Unassembled WGS sequence"/>
</dbReference>
<dbReference type="RefSeq" id="WP_166281087.1">
    <property type="nucleotide sequence ID" value="NZ_JTHE03000038.1"/>
</dbReference>
<dbReference type="EMBL" id="JTHE03000038">
    <property type="protein sequence ID" value="MCM1982382.1"/>
    <property type="molecule type" value="Genomic_DNA"/>
</dbReference>
<protein>
    <submittedName>
        <fullName evidence="6">Molybdate ABC transporter substrate-binding protein</fullName>
    </submittedName>
</protein>
<reference evidence="6 7" key="1">
    <citation type="journal article" date="2015" name="Genome Announc.">
        <title>Draft Genome Sequence of Filamentous Marine Cyanobacterium Lyngbya confervoides Strain BDU141951.</title>
        <authorList>
            <person name="Chandrababunaidu M.M."/>
            <person name="Sen D."/>
            <person name="Tripathy S."/>
        </authorList>
    </citation>
    <scope>NUCLEOTIDE SEQUENCE [LARGE SCALE GENOMIC DNA]</scope>
    <source>
        <strain evidence="6 7">BDU141951</strain>
    </source>
</reference>
<dbReference type="GO" id="GO:0046872">
    <property type="term" value="F:metal ion binding"/>
    <property type="evidence" value="ECO:0007669"/>
    <property type="project" value="UniProtKB-KW"/>
</dbReference>